<evidence type="ECO:0000259" key="8">
    <source>
        <dbReference type="PROSITE" id="PS50928"/>
    </source>
</evidence>
<evidence type="ECO:0000256" key="3">
    <source>
        <dbReference type="ARBA" id="ARBA00022475"/>
    </source>
</evidence>
<accession>A0A916IYX8</accession>
<dbReference type="InterPro" id="IPR050901">
    <property type="entry name" value="BP-dep_ABC_trans_perm"/>
</dbReference>
<dbReference type="CDD" id="cd06261">
    <property type="entry name" value="TM_PBP2"/>
    <property type="match status" value="1"/>
</dbReference>
<evidence type="ECO:0000256" key="2">
    <source>
        <dbReference type="ARBA" id="ARBA00022448"/>
    </source>
</evidence>
<dbReference type="AlphaFoldDB" id="A0A916IYX8"/>
<evidence type="ECO:0000256" key="4">
    <source>
        <dbReference type="ARBA" id="ARBA00022692"/>
    </source>
</evidence>
<feature type="transmembrane region" description="Helical" evidence="7">
    <location>
        <begin position="33"/>
        <end position="54"/>
    </location>
</feature>
<dbReference type="InterPro" id="IPR035906">
    <property type="entry name" value="MetI-like_sf"/>
</dbReference>
<comment type="subcellular location">
    <subcellularLocation>
        <location evidence="1 7">Cell membrane</location>
        <topology evidence="1 7">Multi-pass membrane protein</topology>
    </subcellularLocation>
</comment>
<sequence>MATSIPNGVPDSVAGRAPGRWFGPNWRARGARMLAFVTLAAFAVFCAFPFYWMLVTTFKDVHDLINTANNPFLFNQPPTLENLRVLFHDTLYLRWLLNTLLVGVLVVLITLVLAVPAGYSLARLSGRHGRQLAIAIFLTYLIPPTILFIPFSRIIGTLGLQDSLWSLVLVYPGFTVPFCTWLMMGFFKAVPRDIEEAAMMDGLSRFGAFLKVVVPLSSAGILTVVIFTLTLVMQEFVYALTFITSSSQYTVSVGVPTFLVRGDVYFWGSLMGACLIVSVPVAVLYNLFLDRFVAGFTVGALK</sequence>
<feature type="domain" description="ABC transmembrane type-1" evidence="8">
    <location>
        <begin position="96"/>
        <end position="288"/>
    </location>
</feature>
<comment type="caution">
    <text evidence="9">The sequence shown here is derived from an EMBL/GenBank/DDBJ whole genome shotgun (WGS) entry which is preliminary data.</text>
</comment>
<organism evidence="9 10">
    <name type="scientific">Cupriavidus yeoncheonensis</name>
    <dbReference type="NCBI Taxonomy" id="1462994"/>
    <lineage>
        <taxon>Bacteria</taxon>
        <taxon>Pseudomonadati</taxon>
        <taxon>Pseudomonadota</taxon>
        <taxon>Betaproteobacteria</taxon>
        <taxon>Burkholderiales</taxon>
        <taxon>Burkholderiaceae</taxon>
        <taxon>Cupriavidus</taxon>
    </lineage>
</organism>
<dbReference type="SUPFAM" id="SSF161098">
    <property type="entry name" value="MetI-like"/>
    <property type="match status" value="1"/>
</dbReference>
<keyword evidence="5 7" id="KW-1133">Transmembrane helix</keyword>
<feature type="transmembrane region" description="Helical" evidence="7">
    <location>
        <begin position="95"/>
        <end position="120"/>
    </location>
</feature>
<keyword evidence="6 7" id="KW-0472">Membrane</keyword>
<feature type="transmembrane region" description="Helical" evidence="7">
    <location>
        <begin position="164"/>
        <end position="187"/>
    </location>
</feature>
<evidence type="ECO:0000256" key="6">
    <source>
        <dbReference type="ARBA" id="ARBA00023136"/>
    </source>
</evidence>
<evidence type="ECO:0000256" key="5">
    <source>
        <dbReference type="ARBA" id="ARBA00022989"/>
    </source>
</evidence>
<keyword evidence="10" id="KW-1185">Reference proteome</keyword>
<name>A0A916IYX8_9BURK</name>
<keyword evidence="3" id="KW-1003">Cell membrane</keyword>
<dbReference type="Proteomes" id="UP000672934">
    <property type="component" value="Unassembled WGS sequence"/>
</dbReference>
<evidence type="ECO:0000256" key="7">
    <source>
        <dbReference type="RuleBase" id="RU363032"/>
    </source>
</evidence>
<keyword evidence="2 7" id="KW-0813">Transport</keyword>
<proteinExistence type="inferred from homology"/>
<keyword evidence="4 7" id="KW-0812">Transmembrane</keyword>
<protein>
    <submittedName>
        <fullName evidence="9">Inner membrane ABC transporter permease protein YcjP</fullName>
    </submittedName>
</protein>
<feature type="transmembrane region" description="Helical" evidence="7">
    <location>
        <begin position="208"/>
        <end position="232"/>
    </location>
</feature>
<dbReference type="Pfam" id="PF00528">
    <property type="entry name" value="BPD_transp_1"/>
    <property type="match status" value="1"/>
</dbReference>
<evidence type="ECO:0000313" key="9">
    <source>
        <dbReference type="EMBL" id="CAG2152362.1"/>
    </source>
</evidence>
<dbReference type="Gene3D" id="1.10.3720.10">
    <property type="entry name" value="MetI-like"/>
    <property type="match status" value="1"/>
</dbReference>
<evidence type="ECO:0000256" key="1">
    <source>
        <dbReference type="ARBA" id="ARBA00004651"/>
    </source>
</evidence>
<dbReference type="PROSITE" id="PS50928">
    <property type="entry name" value="ABC_TM1"/>
    <property type="match status" value="1"/>
</dbReference>
<comment type="similarity">
    <text evidence="7">Belongs to the binding-protein-dependent transport system permease family.</text>
</comment>
<reference evidence="9" key="1">
    <citation type="submission" date="2021-03" db="EMBL/GenBank/DDBJ databases">
        <authorList>
            <person name="Peeters C."/>
        </authorList>
    </citation>
    <scope>NUCLEOTIDE SEQUENCE</scope>
    <source>
        <strain evidence="9">LMG 31506</strain>
    </source>
</reference>
<dbReference type="InterPro" id="IPR000515">
    <property type="entry name" value="MetI-like"/>
</dbReference>
<gene>
    <name evidence="9" type="primary">ycjP</name>
    <name evidence="9" type="ORF">LMG31506_04597</name>
</gene>
<dbReference type="EMBL" id="CAJPUY010000018">
    <property type="protein sequence ID" value="CAG2152362.1"/>
    <property type="molecule type" value="Genomic_DNA"/>
</dbReference>
<dbReference type="PANTHER" id="PTHR32243">
    <property type="entry name" value="MALTOSE TRANSPORT SYSTEM PERMEASE-RELATED"/>
    <property type="match status" value="1"/>
</dbReference>
<dbReference type="PANTHER" id="PTHR32243:SF18">
    <property type="entry name" value="INNER MEMBRANE ABC TRANSPORTER PERMEASE PROTEIN YCJP"/>
    <property type="match status" value="1"/>
</dbReference>
<dbReference type="GO" id="GO:0005886">
    <property type="term" value="C:plasma membrane"/>
    <property type="evidence" value="ECO:0007669"/>
    <property type="project" value="UniProtKB-SubCell"/>
</dbReference>
<feature type="transmembrane region" description="Helical" evidence="7">
    <location>
        <begin position="264"/>
        <end position="288"/>
    </location>
</feature>
<dbReference type="GO" id="GO:0055085">
    <property type="term" value="P:transmembrane transport"/>
    <property type="evidence" value="ECO:0007669"/>
    <property type="project" value="InterPro"/>
</dbReference>
<evidence type="ECO:0000313" key="10">
    <source>
        <dbReference type="Proteomes" id="UP000672934"/>
    </source>
</evidence>
<feature type="transmembrane region" description="Helical" evidence="7">
    <location>
        <begin position="132"/>
        <end position="152"/>
    </location>
</feature>